<accession>A0A1I1XIH8</accession>
<evidence type="ECO:0000313" key="4">
    <source>
        <dbReference type="Proteomes" id="UP000198896"/>
    </source>
</evidence>
<proteinExistence type="predicted"/>
<evidence type="ECO:0000256" key="1">
    <source>
        <dbReference type="PIRSR" id="PIRSR006661-1"/>
    </source>
</evidence>
<dbReference type="OrthoDB" id="9776919at2"/>
<gene>
    <name evidence="3" type="ORF">SAMN05216245_101282</name>
</gene>
<dbReference type="InterPro" id="IPR052188">
    <property type="entry name" value="Ni-pincer_cofactor_biosynth"/>
</dbReference>
<dbReference type="Pfam" id="PF00733">
    <property type="entry name" value="Asn_synthase"/>
    <property type="match status" value="1"/>
</dbReference>
<dbReference type="GO" id="GO:0016783">
    <property type="term" value="F:sulfurtransferase activity"/>
    <property type="evidence" value="ECO:0007669"/>
    <property type="project" value="InterPro"/>
</dbReference>
<dbReference type="NCBIfam" id="TIGR00268">
    <property type="entry name" value="ATP-dependent sacrificial sulfur transferase LarE"/>
    <property type="match status" value="1"/>
</dbReference>
<evidence type="ECO:0000313" key="3">
    <source>
        <dbReference type="EMBL" id="SFE07234.1"/>
    </source>
</evidence>
<name>A0A1I1XIH8_9FIRM</name>
<dbReference type="GO" id="GO:0004066">
    <property type="term" value="F:asparagine synthase (glutamine-hydrolyzing) activity"/>
    <property type="evidence" value="ECO:0007669"/>
    <property type="project" value="InterPro"/>
</dbReference>
<dbReference type="Proteomes" id="UP000198896">
    <property type="component" value="Unassembled WGS sequence"/>
</dbReference>
<dbReference type="PIRSF" id="PIRSF006661">
    <property type="entry name" value="PP-lp_UCP006661"/>
    <property type="match status" value="1"/>
</dbReference>
<protein>
    <recommendedName>
        <fullName evidence="2">Asparagine synthetase domain-containing protein</fullName>
    </recommendedName>
</protein>
<dbReference type="InterPro" id="IPR014729">
    <property type="entry name" value="Rossmann-like_a/b/a_fold"/>
</dbReference>
<dbReference type="RefSeq" id="WP_093912465.1">
    <property type="nucleotide sequence ID" value="NZ_FONL01000001.1"/>
</dbReference>
<dbReference type="STRING" id="1123323.SAMN05216245_101282"/>
<dbReference type="PANTHER" id="PTHR43169">
    <property type="entry name" value="EXSB FAMILY PROTEIN"/>
    <property type="match status" value="1"/>
</dbReference>
<dbReference type="InterPro" id="IPR001962">
    <property type="entry name" value="Asn_synthase"/>
</dbReference>
<evidence type="ECO:0000259" key="2">
    <source>
        <dbReference type="Pfam" id="PF00733"/>
    </source>
</evidence>
<dbReference type="PANTHER" id="PTHR43169:SF2">
    <property type="entry name" value="NAD_GMP SYNTHASE DOMAIN-CONTAINING PROTEIN"/>
    <property type="match status" value="1"/>
</dbReference>
<dbReference type="Gene3D" id="3.40.50.620">
    <property type="entry name" value="HUPs"/>
    <property type="match status" value="1"/>
</dbReference>
<organism evidence="3 4">
    <name type="scientific">Succiniclasticum ruminis DSM 9236</name>
    <dbReference type="NCBI Taxonomy" id="1123323"/>
    <lineage>
        <taxon>Bacteria</taxon>
        <taxon>Bacillati</taxon>
        <taxon>Bacillota</taxon>
        <taxon>Negativicutes</taxon>
        <taxon>Acidaminococcales</taxon>
        <taxon>Acidaminococcaceae</taxon>
        <taxon>Succiniclasticum</taxon>
    </lineage>
</organism>
<dbReference type="GO" id="GO:0006529">
    <property type="term" value="P:asparagine biosynthetic process"/>
    <property type="evidence" value="ECO:0007669"/>
    <property type="project" value="InterPro"/>
</dbReference>
<reference evidence="3 4" key="1">
    <citation type="submission" date="2016-10" db="EMBL/GenBank/DDBJ databases">
        <authorList>
            <person name="de Groot N.N."/>
        </authorList>
    </citation>
    <scope>NUCLEOTIDE SEQUENCE [LARGE SCALE GENOMIC DNA]</scope>
    <source>
        <strain evidence="3 4">DSM 9236</strain>
    </source>
</reference>
<feature type="active site" description="Nucleophile and sulfur donor" evidence="1">
    <location>
        <position position="176"/>
    </location>
</feature>
<sequence>MNELENKRKKLEQILEQMGNVAVAFSGGVDSSLLLAVAARMYHVKLIAVTASSISYAEHEKDDARRFAQRMGVKHRYLDFDQMSIPEFVANGPERCYYCKKAIFSAIQTYVAEEGFTNVVDGSNADDVKAYRPGAKALSELGIRSPLQEAGLSKAEIRKLSREMGLFTASKPSYSCLATRIQYGESITPEKLARIEQAEEFLTKLGFTHIRVRTYGTLARIEVEPSQITLLAQVNTRNKIIARLKELGYNYVTLDLAGFRSGSMDVTLGNNQQSC</sequence>
<dbReference type="AlphaFoldDB" id="A0A1I1XIH8"/>
<dbReference type="SUPFAM" id="SSF52402">
    <property type="entry name" value="Adenine nucleotide alpha hydrolases-like"/>
    <property type="match status" value="1"/>
</dbReference>
<dbReference type="EMBL" id="FONL01000001">
    <property type="protein sequence ID" value="SFE07234.1"/>
    <property type="molecule type" value="Genomic_DNA"/>
</dbReference>
<keyword evidence="4" id="KW-1185">Reference proteome</keyword>
<dbReference type="InterPro" id="IPR005232">
    <property type="entry name" value="LarE"/>
</dbReference>
<feature type="domain" description="Asparagine synthetase" evidence="2">
    <location>
        <begin position="18"/>
        <end position="83"/>
    </location>
</feature>
<dbReference type="CDD" id="cd01990">
    <property type="entry name" value="LarE-like"/>
    <property type="match status" value="1"/>
</dbReference>